<proteinExistence type="inferred from homology"/>
<accession>A0A2T6ZEM4</accession>
<comment type="caution">
    <text evidence="7">The sequence shown here is derived from an EMBL/GenBank/DDBJ whole genome shotgun (WGS) entry which is preliminary data.</text>
</comment>
<dbReference type="STRING" id="42251.A0A2T6ZEM4"/>
<dbReference type="PANTHER" id="PTHR12599:SF0">
    <property type="entry name" value="PTERIN-4-ALPHA-CARBINOLAMINE DEHYDRATASE"/>
    <property type="match status" value="1"/>
</dbReference>
<dbReference type="InterPro" id="IPR001533">
    <property type="entry name" value="Pterin_deHydtase"/>
</dbReference>
<dbReference type="SUPFAM" id="SSF55248">
    <property type="entry name" value="PCD-like"/>
    <property type="match status" value="1"/>
</dbReference>
<evidence type="ECO:0000256" key="2">
    <source>
        <dbReference type="ARBA" id="ARBA00006472"/>
    </source>
</evidence>
<feature type="compositionally biased region" description="Polar residues" evidence="6">
    <location>
        <begin position="33"/>
        <end position="56"/>
    </location>
</feature>
<dbReference type="GO" id="GO:0006729">
    <property type="term" value="P:tetrahydrobiopterin biosynthetic process"/>
    <property type="evidence" value="ECO:0007669"/>
    <property type="project" value="InterPro"/>
</dbReference>
<feature type="region of interest" description="Disordered" evidence="6">
    <location>
        <begin position="32"/>
        <end position="56"/>
    </location>
</feature>
<evidence type="ECO:0000313" key="7">
    <source>
        <dbReference type="EMBL" id="PUU73896.1"/>
    </source>
</evidence>
<dbReference type="Gene3D" id="3.30.1360.20">
    <property type="entry name" value="Transcriptional coactivator/pterin dehydratase"/>
    <property type="match status" value="1"/>
</dbReference>
<name>A0A2T6ZEM4_TUBBO</name>
<dbReference type="EMBL" id="NESQ01000335">
    <property type="protein sequence ID" value="PUU73896.1"/>
    <property type="molecule type" value="Genomic_DNA"/>
</dbReference>
<keyword evidence="4" id="KW-0456">Lyase</keyword>
<evidence type="ECO:0000256" key="1">
    <source>
        <dbReference type="ARBA" id="ARBA00001554"/>
    </source>
</evidence>
<comment type="catalytic activity">
    <reaction evidence="1">
        <text>(4aS,6R)-4a-hydroxy-L-erythro-5,6,7,8-tetrahydrobiopterin = (6R)-L-erythro-6,7-dihydrobiopterin + H2O</text>
        <dbReference type="Rhea" id="RHEA:11920"/>
        <dbReference type="ChEBI" id="CHEBI:15377"/>
        <dbReference type="ChEBI" id="CHEBI:15642"/>
        <dbReference type="ChEBI" id="CHEBI:43120"/>
        <dbReference type="EC" id="4.2.1.96"/>
    </reaction>
</comment>
<protein>
    <recommendedName>
        <fullName evidence="3">4a-hydroxytetrahydrobiopterin dehydratase</fullName>
        <ecNumber evidence="3">4.2.1.96</ecNumber>
    </recommendedName>
    <alternativeName>
        <fullName evidence="5">4-alpha-hydroxy-tetrahydropterin dehydratase</fullName>
    </alternativeName>
</protein>
<dbReference type="Proteomes" id="UP000244722">
    <property type="component" value="Unassembled WGS sequence"/>
</dbReference>
<evidence type="ECO:0000256" key="3">
    <source>
        <dbReference type="ARBA" id="ARBA00013252"/>
    </source>
</evidence>
<evidence type="ECO:0000256" key="5">
    <source>
        <dbReference type="ARBA" id="ARBA00030497"/>
    </source>
</evidence>
<evidence type="ECO:0000256" key="4">
    <source>
        <dbReference type="ARBA" id="ARBA00023239"/>
    </source>
</evidence>
<dbReference type="AlphaFoldDB" id="A0A2T6ZEM4"/>
<comment type="similarity">
    <text evidence="2">Belongs to the pterin-4-alpha-carbinolamine dehydratase family.</text>
</comment>
<keyword evidence="8" id="KW-1185">Reference proteome</keyword>
<evidence type="ECO:0000313" key="8">
    <source>
        <dbReference type="Proteomes" id="UP000244722"/>
    </source>
</evidence>
<dbReference type="EC" id="4.2.1.96" evidence="3"/>
<evidence type="ECO:0000256" key="6">
    <source>
        <dbReference type="SAM" id="MobiDB-lite"/>
    </source>
</evidence>
<sequence>MQLLFYYLLRARPFLTQHGTLPRFIASKGTPRRLSTPTFGKAQAPTNEPQWSSGTDEATKKEALELISGGKWSLSTTRMGIEREFKFKTFAKAMAQILFINQIADQCEVKKHHPEWANVYNKIAIRWTTHNPEGLSYKDVEMAKFCDDKGTELGETERGK</sequence>
<organism evidence="7 8">
    <name type="scientific">Tuber borchii</name>
    <name type="common">White truffle</name>
    <dbReference type="NCBI Taxonomy" id="42251"/>
    <lineage>
        <taxon>Eukaryota</taxon>
        <taxon>Fungi</taxon>
        <taxon>Dikarya</taxon>
        <taxon>Ascomycota</taxon>
        <taxon>Pezizomycotina</taxon>
        <taxon>Pezizomycetes</taxon>
        <taxon>Pezizales</taxon>
        <taxon>Tuberaceae</taxon>
        <taxon>Tuber</taxon>
    </lineage>
</organism>
<dbReference type="CDD" id="cd00488">
    <property type="entry name" value="PCD_DCoH"/>
    <property type="match status" value="1"/>
</dbReference>
<gene>
    <name evidence="7" type="ORF">B9Z19DRAFT_1002300</name>
</gene>
<dbReference type="Pfam" id="PF01329">
    <property type="entry name" value="Pterin_4a"/>
    <property type="match status" value="1"/>
</dbReference>
<dbReference type="OrthoDB" id="277398at2759"/>
<dbReference type="GO" id="GO:0008124">
    <property type="term" value="F:4-alpha-hydroxytetrahydrobiopterin dehydratase activity"/>
    <property type="evidence" value="ECO:0007669"/>
    <property type="project" value="UniProtKB-EC"/>
</dbReference>
<reference evidence="7 8" key="1">
    <citation type="submission" date="2017-04" db="EMBL/GenBank/DDBJ databases">
        <title>Draft genome sequence of Tuber borchii Vittad., a whitish edible truffle.</title>
        <authorList>
            <consortium name="DOE Joint Genome Institute"/>
            <person name="Murat C."/>
            <person name="Kuo A."/>
            <person name="Barry K.W."/>
            <person name="Clum A."/>
            <person name="Dockter R.B."/>
            <person name="Fauchery L."/>
            <person name="Iotti M."/>
            <person name="Kohler A."/>
            <person name="Labutti K."/>
            <person name="Lindquist E.A."/>
            <person name="Lipzen A."/>
            <person name="Ohm R.A."/>
            <person name="Wang M."/>
            <person name="Grigoriev I.V."/>
            <person name="Zambonelli A."/>
            <person name="Martin F.M."/>
        </authorList>
    </citation>
    <scope>NUCLEOTIDE SEQUENCE [LARGE SCALE GENOMIC DNA]</scope>
    <source>
        <strain evidence="7 8">Tbo3840</strain>
    </source>
</reference>
<dbReference type="InterPro" id="IPR036428">
    <property type="entry name" value="PCD_sf"/>
</dbReference>
<dbReference type="PANTHER" id="PTHR12599">
    <property type="entry name" value="PTERIN-4-ALPHA-CARBINOLAMINE DEHYDRATASE"/>
    <property type="match status" value="1"/>
</dbReference>